<dbReference type="RefSeq" id="WP_395436545.1">
    <property type="nucleotide sequence ID" value="NZ_JBAWKC010000001.1"/>
</dbReference>
<dbReference type="InterPro" id="IPR003343">
    <property type="entry name" value="Big_2"/>
</dbReference>
<keyword evidence="1" id="KW-0732">Signal</keyword>
<keyword evidence="4" id="KW-1185">Reference proteome</keyword>
<organism evidence="3 4">
    <name type="scientific">Gaetbulibacter aquiaggeris</name>
    <dbReference type="NCBI Taxonomy" id="1735373"/>
    <lineage>
        <taxon>Bacteria</taxon>
        <taxon>Pseudomonadati</taxon>
        <taxon>Bacteroidota</taxon>
        <taxon>Flavobacteriia</taxon>
        <taxon>Flavobacteriales</taxon>
        <taxon>Flavobacteriaceae</taxon>
        <taxon>Gaetbulibacter</taxon>
    </lineage>
</organism>
<reference evidence="3 4" key="1">
    <citation type="submission" date="2024-02" db="EMBL/GenBank/DDBJ databases">
        <title>A Gaetbulibacter species isolated from tidal flats and genomic insights of their niches.</title>
        <authorList>
            <person name="Ye Y."/>
        </authorList>
    </citation>
    <scope>NUCLEOTIDE SEQUENCE [LARGE SCALE GENOMIC DNA]</scope>
    <source>
        <strain evidence="3 4">KEM-8</strain>
    </source>
</reference>
<proteinExistence type="predicted"/>
<accession>A0ABW7MKT7</accession>
<dbReference type="EMBL" id="JBAWKC010000001">
    <property type="protein sequence ID" value="MFH6767264.1"/>
    <property type="molecule type" value="Genomic_DNA"/>
</dbReference>
<feature type="domain" description="BIG2" evidence="2">
    <location>
        <begin position="249"/>
        <end position="297"/>
    </location>
</feature>
<dbReference type="SUPFAM" id="SSF49785">
    <property type="entry name" value="Galactose-binding domain-like"/>
    <property type="match status" value="1"/>
</dbReference>
<feature type="signal peptide" evidence="1">
    <location>
        <begin position="1"/>
        <end position="26"/>
    </location>
</feature>
<dbReference type="Pfam" id="PF02368">
    <property type="entry name" value="Big_2"/>
    <property type="match status" value="1"/>
</dbReference>
<evidence type="ECO:0000313" key="4">
    <source>
        <dbReference type="Proteomes" id="UP001610104"/>
    </source>
</evidence>
<evidence type="ECO:0000313" key="3">
    <source>
        <dbReference type="EMBL" id="MFH6767264.1"/>
    </source>
</evidence>
<evidence type="ECO:0000259" key="2">
    <source>
        <dbReference type="Pfam" id="PF02368"/>
    </source>
</evidence>
<sequence length="473" mass="50684">MKTIKNITTKMVFSAAILLLTMLSCERDLSNDVVPATFNNSAEIFTDAPVGLTDQFFVSFDPATGANVDGFGVDDNVAYKGKSSIRIDVPAETDPAGGYIGGIFRDRGEGRNLTGYNALTFWAKGSTTATIGEAGFGTAFGDDFPIGVVEDKYAVAIRNIQLSTDWRKYTIPIPDPSKLVQEKGMFLFAAGSASTAGMGYTFWIDELKFENLSNIGQSRPTMLGGSTADFISVPGQTLNISGFTGTYNLSNGQDVTVITTPNYFSFSSSNPSVASVSEEGLVTVKTTGTAEITATLDGVLVKGAVNVQSFPDARIISIFSDFYANVPVDGYNGFYEPFQTTLGGATIEDGNNIIDYTLLNFVGIEFYGRYGGPGVAPIDATQMTHFNIDFRVNEALSPSDFIRIELINNVNNGQTGHSFTVPASSLASNQWVSLKIPLSSFPGLQRNALGIILFDTGGNIKNLSVDNIFFSKE</sequence>
<name>A0ABW7MKT7_9FLAO</name>
<comment type="caution">
    <text evidence="3">The sequence shown here is derived from an EMBL/GenBank/DDBJ whole genome shotgun (WGS) entry which is preliminary data.</text>
</comment>
<dbReference type="Proteomes" id="UP001610104">
    <property type="component" value="Unassembled WGS sequence"/>
</dbReference>
<protein>
    <submittedName>
        <fullName evidence="3">Ig-like domain-containing protein</fullName>
    </submittedName>
</protein>
<feature type="chain" id="PRO_5045577426" evidence="1">
    <location>
        <begin position="27"/>
        <end position="473"/>
    </location>
</feature>
<dbReference type="Gene3D" id="2.60.120.430">
    <property type="entry name" value="Galactose-binding lectin"/>
    <property type="match status" value="2"/>
</dbReference>
<evidence type="ECO:0000256" key="1">
    <source>
        <dbReference type="SAM" id="SignalP"/>
    </source>
</evidence>
<dbReference type="InterPro" id="IPR008964">
    <property type="entry name" value="Invasin/intimin_cell_adhesion"/>
</dbReference>
<dbReference type="SUPFAM" id="SSF49373">
    <property type="entry name" value="Invasin/intimin cell-adhesion fragments"/>
    <property type="match status" value="1"/>
</dbReference>
<dbReference type="PROSITE" id="PS51257">
    <property type="entry name" value="PROKAR_LIPOPROTEIN"/>
    <property type="match status" value="1"/>
</dbReference>
<dbReference type="InterPro" id="IPR008979">
    <property type="entry name" value="Galactose-bd-like_sf"/>
</dbReference>
<dbReference type="Gene3D" id="2.60.40.1080">
    <property type="match status" value="1"/>
</dbReference>
<gene>
    <name evidence="3" type="ORF">V8G56_00835</name>
</gene>